<protein>
    <submittedName>
        <fullName evidence="1">Acylneuraminate cytidylyltransferase family protein</fullName>
    </submittedName>
</protein>
<dbReference type="GO" id="GO:0008781">
    <property type="term" value="F:N-acylneuraminate cytidylyltransferase activity"/>
    <property type="evidence" value="ECO:0007669"/>
    <property type="project" value="TreeGrafter"/>
</dbReference>
<evidence type="ECO:0000313" key="2">
    <source>
        <dbReference type="Proteomes" id="UP000256512"/>
    </source>
</evidence>
<keyword evidence="2" id="KW-1185">Reference proteome</keyword>
<dbReference type="SUPFAM" id="SSF53448">
    <property type="entry name" value="Nucleotide-diphospho-sugar transferases"/>
    <property type="match status" value="1"/>
</dbReference>
<dbReference type="AlphaFoldDB" id="A0A3D9BD21"/>
<dbReference type="EMBL" id="QNVS01000075">
    <property type="protein sequence ID" value="REC51460.1"/>
    <property type="molecule type" value="Genomic_DNA"/>
</dbReference>
<dbReference type="Gene3D" id="3.90.550.10">
    <property type="entry name" value="Spore Coat Polysaccharide Biosynthesis Protein SpsA, Chain A"/>
    <property type="match status" value="1"/>
</dbReference>
<dbReference type="CDD" id="cd02513">
    <property type="entry name" value="CMP-NeuAc_Synthase"/>
    <property type="match status" value="1"/>
</dbReference>
<evidence type="ECO:0000313" key="1">
    <source>
        <dbReference type="EMBL" id="REC51460.1"/>
    </source>
</evidence>
<dbReference type="InterPro" id="IPR003329">
    <property type="entry name" value="Cytidylyl_trans"/>
</dbReference>
<dbReference type="PANTHER" id="PTHR21485:SF6">
    <property type="entry name" value="N-ACYLNEURAMINATE CYTIDYLYLTRANSFERASE-RELATED"/>
    <property type="match status" value="1"/>
</dbReference>
<dbReference type="Proteomes" id="UP000256512">
    <property type="component" value="Unassembled WGS sequence"/>
</dbReference>
<comment type="caution">
    <text evidence="1">The sequence shown here is derived from an EMBL/GenBank/DDBJ whole genome shotgun (WGS) entry which is preliminary data.</text>
</comment>
<name>A0A3D9BD21_9FLAO</name>
<keyword evidence="1" id="KW-0548">Nucleotidyltransferase</keyword>
<keyword evidence="1" id="KW-0808">Transferase</keyword>
<dbReference type="PANTHER" id="PTHR21485">
    <property type="entry name" value="HAD SUPERFAMILY MEMBERS CMAS AND KDSC"/>
    <property type="match status" value="1"/>
</dbReference>
<organism evidence="1 2">
    <name type="scientific">Chryseobacterium piscium</name>
    <dbReference type="NCBI Taxonomy" id="333702"/>
    <lineage>
        <taxon>Bacteria</taxon>
        <taxon>Pseudomonadati</taxon>
        <taxon>Bacteroidota</taxon>
        <taxon>Flavobacteriia</taxon>
        <taxon>Flavobacteriales</taxon>
        <taxon>Weeksellaceae</taxon>
        <taxon>Chryseobacterium group</taxon>
        <taxon>Chryseobacterium</taxon>
    </lineage>
</organism>
<dbReference type="RefSeq" id="WP_115951417.1">
    <property type="nucleotide sequence ID" value="NZ_QNVS01000075.1"/>
</dbReference>
<dbReference type="Pfam" id="PF02348">
    <property type="entry name" value="CTP_transf_3"/>
    <property type="match status" value="1"/>
</dbReference>
<accession>A0A3D9BD21</accession>
<sequence length="242" mass="27550">MKGLITICARGGSKGIPGKNIKLINGKPLINYSLAVAEELSKKYDLDIFLSTDSQEIKDVVKASTFSQVNTEYLRPDFLANDTAGKLNAIVDVYQFAEKANNINYDFVIDLDVTSPLRTAEDLAASIELLFNNNEALNLFSVSPANRNPYFNMVEEKDNGFFELCKKGQFLTRQSAPRVFDLNASFYVFKKVFFAENHKTVITNKSLIYEVPHLCFDLDHPIDFEFMAFLLENRKLDFDFNY</sequence>
<reference evidence="1 2" key="1">
    <citation type="journal article" date="2006" name="Int. J. Syst. Evol. Microbiol.">
        <title>Chryseobacterium piscium sp. nov., isolated from fish of the South Atlantic Ocean off South Africa.</title>
        <authorList>
            <person name="de Beer H."/>
            <person name="Hugo C.J."/>
            <person name="Jooste P.J."/>
            <person name="Vancanneyt M."/>
            <person name="Coenye T."/>
            <person name="Vandamme P."/>
        </authorList>
    </citation>
    <scope>NUCLEOTIDE SEQUENCE [LARGE SCALE GENOMIC DNA]</scope>
    <source>
        <strain evidence="1 2">CCUG 51923</strain>
    </source>
</reference>
<dbReference type="InterPro" id="IPR050793">
    <property type="entry name" value="CMP-NeuNAc_synthase"/>
</dbReference>
<gene>
    <name evidence="1" type="ORF">DRF62_17290</name>
</gene>
<dbReference type="InterPro" id="IPR029044">
    <property type="entry name" value="Nucleotide-diphossugar_trans"/>
</dbReference>
<proteinExistence type="predicted"/>